<evidence type="ECO:0000313" key="2">
    <source>
        <dbReference type="EMBL" id="KAK6977288.1"/>
    </source>
</evidence>
<name>A0AAV9ZB91_9AGAR</name>
<keyword evidence="3" id="KW-1185">Reference proteome</keyword>
<gene>
    <name evidence="2" type="ORF">R3P38DRAFT_2810469</name>
</gene>
<protein>
    <submittedName>
        <fullName evidence="2">Uncharacterized protein</fullName>
    </submittedName>
</protein>
<dbReference type="AlphaFoldDB" id="A0AAV9ZB91"/>
<dbReference type="Proteomes" id="UP001362999">
    <property type="component" value="Unassembled WGS sequence"/>
</dbReference>
<accession>A0AAV9ZB91</accession>
<feature type="region of interest" description="Disordered" evidence="1">
    <location>
        <begin position="181"/>
        <end position="202"/>
    </location>
</feature>
<proteinExistence type="predicted"/>
<evidence type="ECO:0000256" key="1">
    <source>
        <dbReference type="SAM" id="MobiDB-lite"/>
    </source>
</evidence>
<evidence type="ECO:0000313" key="3">
    <source>
        <dbReference type="Proteomes" id="UP001362999"/>
    </source>
</evidence>
<reference evidence="2 3" key="1">
    <citation type="journal article" date="2024" name="J Genomics">
        <title>Draft genome sequencing and assembly of Favolaschia claudopus CIRM-BRFM 2984 isolated from oak limbs.</title>
        <authorList>
            <person name="Navarro D."/>
            <person name="Drula E."/>
            <person name="Chaduli D."/>
            <person name="Cazenave R."/>
            <person name="Ahrendt S."/>
            <person name="Wang J."/>
            <person name="Lipzen A."/>
            <person name="Daum C."/>
            <person name="Barry K."/>
            <person name="Grigoriev I.V."/>
            <person name="Favel A."/>
            <person name="Rosso M.N."/>
            <person name="Martin F."/>
        </authorList>
    </citation>
    <scope>NUCLEOTIDE SEQUENCE [LARGE SCALE GENOMIC DNA]</scope>
    <source>
        <strain evidence="2 3">CIRM-BRFM 2984</strain>
    </source>
</reference>
<sequence>MRSGRAVKACDAESGVKAVRTRGEGRRKEHARLIKELVRLLASASGGVSEGLSGKRREGDFVSLFFAALARRVVRGFASAGVWCSVWTSRAEMRGGHGDISATSSGFVQRGRTVSRSGGDEEGGERDPPEPLYHFYIRVPPSKLAREAEKGSRNWNECDRCSGQNKLGVGVCLPPSLQTAGTDATTLHPHSDSDEPPSAESSCSASLKYPAVCGFGPAEHRVLVDIPNIVFPFN</sequence>
<comment type="caution">
    <text evidence="2">The sequence shown here is derived from an EMBL/GenBank/DDBJ whole genome shotgun (WGS) entry which is preliminary data.</text>
</comment>
<feature type="region of interest" description="Disordered" evidence="1">
    <location>
        <begin position="98"/>
        <end position="131"/>
    </location>
</feature>
<dbReference type="EMBL" id="JAWWNJ010000170">
    <property type="protein sequence ID" value="KAK6977288.1"/>
    <property type="molecule type" value="Genomic_DNA"/>
</dbReference>
<organism evidence="2 3">
    <name type="scientific">Favolaschia claudopus</name>
    <dbReference type="NCBI Taxonomy" id="2862362"/>
    <lineage>
        <taxon>Eukaryota</taxon>
        <taxon>Fungi</taxon>
        <taxon>Dikarya</taxon>
        <taxon>Basidiomycota</taxon>
        <taxon>Agaricomycotina</taxon>
        <taxon>Agaricomycetes</taxon>
        <taxon>Agaricomycetidae</taxon>
        <taxon>Agaricales</taxon>
        <taxon>Marasmiineae</taxon>
        <taxon>Mycenaceae</taxon>
        <taxon>Favolaschia</taxon>
    </lineage>
</organism>